<dbReference type="NCBIfam" id="TIGR00171">
    <property type="entry name" value="leuD"/>
    <property type="match status" value="1"/>
</dbReference>
<evidence type="ECO:0000256" key="7">
    <source>
        <dbReference type="ARBA" id="ARBA00022605"/>
    </source>
</evidence>
<reference evidence="12 13" key="1">
    <citation type="submission" date="2023-10" db="EMBL/GenBank/DDBJ databases">
        <title>Description of Microbulbifer bruguierae sp. nov., isolated from the sediments of mangrove plant Bruguiera sexangula and comparative genomic analyses of the genus Microbulbifer.</title>
        <authorList>
            <person name="Long M."/>
        </authorList>
    </citation>
    <scope>NUCLEOTIDE SEQUENCE [LARGE SCALE GENOMIC DNA]</scope>
    <source>
        <strain evidence="12 13">SPO729</strain>
    </source>
</reference>
<organism evidence="12 13">
    <name type="scientific">Microbulbifer pacificus</name>
    <dbReference type="NCBI Taxonomy" id="407164"/>
    <lineage>
        <taxon>Bacteria</taxon>
        <taxon>Pseudomonadati</taxon>
        <taxon>Pseudomonadota</taxon>
        <taxon>Gammaproteobacteria</taxon>
        <taxon>Cellvibrionales</taxon>
        <taxon>Microbulbiferaceae</taxon>
        <taxon>Microbulbifer</taxon>
    </lineage>
</organism>
<dbReference type="CDD" id="cd01577">
    <property type="entry name" value="IPMI_Swivel"/>
    <property type="match status" value="1"/>
</dbReference>
<dbReference type="InterPro" id="IPR050075">
    <property type="entry name" value="LeuD"/>
</dbReference>
<dbReference type="InterPro" id="IPR015928">
    <property type="entry name" value="Aconitase/3IPM_dehydase_swvl"/>
</dbReference>
<dbReference type="Pfam" id="PF00694">
    <property type="entry name" value="Aconitase_C"/>
    <property type="match status" value="1"/>
</dbReference>
<dbReference type="RefSeq" id="WP_318954389.1">
    <property type="nucleotide sequence ID" value="NZ_CP137555.1"/>
</dbReference>
<evidence type="ECO:0000256" key="4">
    <source>
        <dbReference type="ARBA" id="ARBA00009845"/>
    </source>
</evidence>
<feature type="domain" description="Aconitase A/isopropylmalate dehydratase small subunit swivel" evidence="11">
    <location>
        <begin position="1"/>
        <end position="125"/>
    </location>
</feature>
<comment type="similarity">
    <text evidence="4 10">Belongs to the LeuD family. LeuD type 1 subfamily.</text>
</comment>
<dbReference type="InterPro" id="IPR004431">
    <property type="entry name" value="3-IsopropMal_deHydase_ssu"/>
</dbReference>
<dbReference type="HAMAP" id="MF_01031">
    <property type="entry name" value="LeuD_type1"/>
    <property type="match status" value="1"/>
</dbReference>
<comment type="function">
    <text evidence="2 10">Catalyzes the isomerization between 2-isopropylmalate and 3-isopropylmalate, via the formation of 2-isopropylmaleate.</text>
</comment>
<evidence type="ECO:0000256" key="1">
    <source>
        <dbReference type="ARBA" id="ARBA00000491"/>
    </source>
</evidence>
<evidence type="ECO:0000256" key="3">
    <source>
        <dbReference type="ARBA" id="ARBA00004729"/>
    </source>
</evidence>
<comment type="pathway">
    <text evidence="3 10">Amino-acid biosynthesis; L-leucine biosynthesis; L-leucine from 3-methyl-2-oxobutanoate: step 2/4.</text>
</comment>
<evidence type="ECO:0000256" key="10">
    <source>
        <dbReference type="HAMAP-Rule" id="MF_01031"/>
    </source>
</evidence>
<dbReference type="InterPro" id="IPR033940">
    <property type="entry name" value="IPMI_Swivel"/>
</dbReference>
<keyword evidence="9 10" id="KW-0100">Branched-chain amino acid biosynthesis</keyword>
<dbReference type="PANTHER" id="PTHR43345">
    <property type="entry name" value="3-ISOPROPYLMALATE DEHYDRATASE SMALL SUBUNIT 2-RELATED-RELATED"/>
    <property type="match status" value="1"/>
</dbReference>
<dbReference type="GO" id="GO:0009316">
    <property type="term" value="C:3-isopropylmalate dehydratase complex"/>
    <property type="evidence" value="ECO:0007669"/>
    <property type="project" value="InterPro"/>
</dbReference>
<keyword evidence="6 10" id="KW-0432">Leucine biosynthesis</keyword>
<dbReference type="Proteomes" id="UP001302477">
    <property type="component" value="Chromosome"/>
</dbReference>
<dbReference type="FunFam" id="3.20.19.10:FF:000003">
    <property type="entry name" value="3-isopropylmalate dehydratase small subunit"/>
    <property type="match status" value="1"/>
</dbReference>
<dbReference type="PANTHER" id="PTHR43345:SF5">
    <property type="entry name" value="3-ISOPROPYLMALATE DEHYDRATASE SMALL SUBUNIT"/>
    <property type="match status" value="1"/>
</dbReference>
<evidence type="ECO:0000313" key="12">
    <source>
        <dbReference type="EMBL" id="WOX05926.1"/>
    </source>
</evidence>
<dbReference type="EC" id="4.2.1.33" evidence="10"/>
<evidence type="ECO:0000256" key="6">
    <source>
        <dbReference type="ARBA" id="ARBA00022430"/>
    </source>
</evidence>
<proteinExistence type="inferred from homology"/>
<evidence type="ECO:0000256" key="9">
    <source>
        <dbReference type="ARBA" id="ARBA00023304"/>
    </source>
</evidence>
<keyword evidence="8 10" id="KW-0456">Lyase</keyword>
<dbReference type="EMBL" id="CP137555">
    <property type="protein sequence ID" value="WOX05926.1"/>
    <property type="molecule type" value="Genomic_DNA"/>
</dbReference>
<evidence type="ECO:0000256" key="8">
    <source>
        <dbReference type="ARBA" id="ARBA00023239"/>
    </source>
</evidence>
<comment type="subunit">
    <text evidence="5 10">Heterodimer of LeuC and LeuD.</text>
</comment>
<keyword evidence="7 10" id="KW-0028">Amino-acid biosynthesis</keyword>
<evidence type="ECO:0000256" key="2">
    <source>
        <dbReference type="ARBA" id="ARBA00002695"/>
    </source>
</evidence>
<gene>
    <name evidence="10 12" type="primary">leuD</name>
    <name evidence="12" type="ORF">R5R33_01875</name>
</gene>
<sequence>MKPFVTHTGIAAPLLRRNIDTDAIIPSREMKRVSKRGLGEGLFAGWRYTLPGGRERNPAFVLNQPEYTGTSILVALDNFGCGSSREHAVWALAEYGIRAVVASGFGAIFHTNCIRNGILPVRLDEHSIEALAERVQQDPQNNQVTIDLQCCLVRCGDLLWPFSLEESARYLLLNGLDPIALTLRQRKEIDVFEQARRKARAWAYAPMEDCVEGVLL</sequence>
<dbReference type="GO" id="GO:0003861">
    <property type="term" value="F:3-isopropylmalate dehydratase activity"/>
    <property type="evidence" value="ECO:0007669"/>
    <property type="project" value="UniProtKB-UniRule"/>
</dbReference>
<protein>
    <recommendedName>
        <fullName evidence="10">3-isopropylmalate dehydratase small subunit</fullName>
        <ecNumber evidence="10">4.2.1.33</ecNumber>
    </recommendedName>
    <alternativeName>
        <fullName evidence="10">Alpha-IPM isomerase</fullName>
        <shortName evidence="10">IPMI</shortName>
    </alternativeName>
    <alternativeName>
        <fullName evidence="10">Isopropylmalate isomerase</fullName>
    </alternativeName>
</protein>
<dbReference type="NCBIfam" id="NF002458">
    <property type="entry name" value="PRK01641.1"/>
    <property type="match status" value="1"/>
</dbReference>
<dbReference type="GO" id="GO:0009098">
    <property type="term" value="P:L-leucine biosynthetic process"/>
    <property type="evidence" value="ECO:0007669"/>
    <property type="project" value="UniProtKB-UniRule"/>
</dbReference>
<evidence type="ECO:0000256" key="5">
    <source>
        <dbReference type="ARBA" id="ARBA00011271"/>
    </source>
</evidence>
<accession>A0AAU0N0H8</accession>
<dbReference type="AlphaFoldDB" id="A0AAU0N0H8"/>
<dbReference type="SUPFAM" id="SSF52016">
    <property type="entry name" value="LeuD/IlvD-like"/>
    <property type="match status" value="1"/>
</dbReference>
<keyword evidence="13" id="KW-1185">Reference proteome</keyword>
<dbReference type="InterPro" id="IPR000573">
    <property type="entry name" value="AconitaseA/IPMdHydase_ssu_swvl"/>
</dbReference>
<dbReference type="Gene3D" id="3.20.19.10">
    <property type="entry name" value="Aconitase, domain 4"/>
    <property type="match status" value="1"/>
</dbReference>
<comment type="catalytic activity">
    <reaction evidence="1 10">
        <text>(2R,3S)-3-isopropylmalate = (2S)-2-isopropylmalate</text>
        <dbReference type="Rhea" id="RHEA:32287"/>
        <dbReference type="ChEBI" id="CHEBI:1178"/>
        <dbReference type="ChEBI" id="CHEBI:35121"/>
        <dbReference type="EC" id="4.2.1.33"/>
    </reaction>
</comment>
<evidence type="ECO:0000313" key="13">
    <source>
        <dbReference type="Proteomes" id="UP001302477"/>
    </source>
</evidence>
<evidence type="ECO:0000259" key="11">
    <source>
        <dbReference type="Pfam" id="PF00694"/>
    </source>
</evidence>
<dbReference type="KEGG" id="mpaf:R5R33_01875"/>
<name>A0AAU0N0H8_9GAMM</name>